<evidence type="ECO:0000256" key="1">
    <source>
        <dbReference type="ARBA" id="ARBA00023002"/>
    </source>
</evidence>
<evidence type="ECO:0000313" key="3">
    <source>
        <dbReference type="EMBL" id="GAA1763232.1"/>
    </source>
</evidence>
<name>A0ABP4WYF6_9ACTN</name>
<evidence type="ECO:0000259" key="2">
    <source>
        <dbReference type="Pfam" id="PF00248"/>
    </source>
</evidence>
<comment type="caution">
    <text evidence="3">The sequence shown here is derived from an EMBL/GenBank/DDBJ whole genome shotgun (WGS) entry which is preliminary data.</text>
</comment>
<dbReference type="EMBL" id="BAAALS010000018">
    <property type="protein sequence ID" value="GAA1763232.1"/>
    <property type="molecule type" value="Genomic_DNA"/>
</dbReference>
<gene>
    <name evidence="3" type="ORF">GCM10009681_37880</name>
</gene>
<dbReference type="Pfam" id="PF00248">
    <property type="entry name" value="Aldo_ket_red"/>
    <property type="match status" value="1"/>
</dbReference>
<reference evidence="4" key="1">
    <citation type="journal article" date="2019" name="Int. J. Syst. Evol. Microbiol.">
        <title>The Global Catalogue of Microorganisms (GCM) 10K type strain sequencing project: providing services to taxonomists for standard genome sequencing and annotation.</title>
        <authorList>
            <consortium name="The Broad Institute Genomics Platform"/>
            <consortium name="The Broad Institute Genome Sequencing Center for Infectious Disease"/>
            <person name="Wu L."/>
            <person name="Ma J."/>
        </authorList>
    </citation>
    <scope>NUCLEOTIDE SEQUENCE [LARGE SCALE GENOMIC DNA]</scope>
    <source>
        <strain evidence="4">JCM 13249</strain>
    </source>
</reference>
<dbReference type="CDD" id="cd19081">
    <property type="entry name" value="AKR_AKR9C1"/>
    <property type="match status" value="1"/>
</dbReference>
<dbReference type="PANTHER" id="PTHR43364:SF4">
    <property type="entry name" value="NAD(P)-LINKED OXIDOREDUCTASE SUPERFAMILY PROTEIN"/>
    <property type="match status" value="1"/>
</dbReference>
<dbReference type="PRINTS" id="PR00069">
    <property type="entry name" value="ALDKETRDTASE"/>
</dbReference>
<feature type="domain" description="NADP-dependent oxidoreductase" evidence="2">
    <location>
        <begin position="15"/>
        <end position="316"/>
    </location>
</feature>
<sequence length="334" mass="37213">MEYTSLGHTGLRISRLGLGTMTFGREVDEAGSHRLLDHFTAAGGTLLDTADSYGAGRSEEIIGSWLRTRRREEIVLATKVRFGPGPHRRGLGRTHIVRSVDESLRRLGTDYIDLYQVHMWDYGTPVEETLRTLDSLVTSGKVRYLGISNVAGWQLQRTVLTCRLMGWEPVVSLSPLYNLLDREAEWELIPVCLNEGLGVLPWSPLRGGWLTGKFRRGTRPAAGQTRVGDTTGSAPDWTEAWENYDDDRTWDVIDTLVAVAERAGRTPAQVALNWLLGRPGVSAPILGARSLPQLTDTMGAIGWELDATDRTRLDDASRKRLPYPYSLLEDLRDA</sequence>
<proteinExistence type="predicted"/>
<evidence type="ECO:0000313" key="4">
    <source>
        <dbReference type="Proteomes" id="UP001500655"/>
    </source>
</evidence>
<dbReference type="InterPro" id="IPR036812">
    <property type="entry name" value="NAD(P)_OxRdtase_dom_sf"/>
</dbReference>
<dbReference type="InterPro" id="IPR050523">
    <property type="entry name" value="AKR_Detox_Biosynth"/>
</dbReference>
<dbReference type="Proteomes" id="UP001500655">
    <property type="component" value="Unassembled WGS sequence"/>
</dbReference>
<accession>A0ABP4WYF6</accession>
<keyword evidence="1" id="KW-0560">Oxidoreductase</keyword>
<dbReference type="Gene3D" id="3.20.20.100">
    <property type="entry name" value="NADP-dependent oxidoreductase domain"/>
    <property type="match status" value="1"/>
</dbReference>
<dbReference type="InterPro" id="IPR020471">
    <property type="entry name" value="AKR"/>
</dbReference>
<dbReference type="RefSeq" id="WP_344083450.1">
    <property type="nucleotide sequence ID" value="NZ_BAAALS010000018.1"/>
</dbReference>
<dbReference type="PANTHER" id="PTHR43364">
    <property type="entry name" value="NADH-SPECIFIC METHYLGLYOXAL REDUCTASE-RELATED"/>
    <property type="match status" value="1"/>
</dbReference>
<keyword evidence="4" id="KW-1185">Reference proteome</keyword>
<dbReference type="InterPro" id="IPR023210">
    <property type="entry name" value="NADP_OxRdtase_dom"/>
</dbReference>
<organism evidence="3 4">
    <name type="scientific">Luedemannella helvata</name>
    <dbReference type="NCBI Taxonomy" id="349315"/>
    <lineage>
        <taxon>Bacteria</taxon>
        <taxon>Bacillati</taxon>
        <taxon>Actinomycetota</taxon>
        <taxon>Actinomycetes</taxon>
        <taxon>Micromonosporales</taxon>
        <taxon>Micromonosporaceae</taxon>
        <taxon>Luedemannella</taxon>
    </lineage>
</organism>
<protein>
    <submittedName>
        <fullName evidence="3">Aldo/keto reductase</fullName>
    </submittedName>
</protein>
<dbReference type="SUPFAM" id="SSF51430">
    <property type="entry name" value="NAD(P)-linked oxidoreductase"/>
    <property type="match status" value="1"/>
</dbReference>